<dbReference type="PANTHER" id="PTHR46394:SF1">
    <property type="entry name" value="PNPLA DOMAIN-CONTAINING PROTEIN"/>
    <property type="match status" value="1"/>
</dbReference>
<evidence type="ECO:0000313" key="5">
    <source>
        <dbReference type="Proteomes" id="UP000295198"/>
    </source>
</evidence>
<keyword evidence="1 2" id="KW-0443">Lipid metabolism</keyword>
<dbReference type="SUPFAM" id="SSF52151">
    <property type="entry name" value="FabD/lysophospholipase-like"/>
    <property type="match status" value="1"/>
</dbReference>
<feature type="active site" description="Nucleophile" evidence="2">
    <location>
        <position position="63"/>
    </location>
</feature>
<protein>
    <recommendedName>
        <fullName evidence="3">PNPLA domain-containing protein</fullName>
    </recommendedName>
</protein>
<dbReference type="EMBL" id="SDKM01000028">
    <property type="protein sequence ID" value="RYP83909.1"/>
    <property type="molecule type" value="Genomic_DNA"/>
</dbReference>
<dbReference type="Gene3D" id="3.40.1090.10">
    <property type="entry name" value="Cytosolic phospholipase A2 catalytic domain"/>
    <property type="match status" value="2"/>
</dbReference>
<comment type="caution">
    <text evidence="4">The sequence shown here is derived from an EMBL/GenBank/DDBJ whole genome shotgun (WGS) entry which is preliminary data.</text>
</comment>
<organism evidence="4 5">
    <name type="scientific">Nocardioides guangzhouensis</name>
    <dbReference type="NCBI Taxonomy" id="2497878"/>
    <lineage>
        <taxon>Bacteria</taxon>
        <taxon>Bacillati</taxon>
        <taxon>Actinomycetota</taxon>
        <taxon>Actinomycetes</taxon>
        <taxon>Propionibacteriales</taxon>
        <taxon>Nocardioidaceae</taxon>
        <taxon>Nocardioides</taxon>
    </lineage>
</organism>
<gene>
    <name evidence="4" type="ORF">EKO23_17685</name>
</gene>
<dbReference type="Pfam" id="PF01734">
    <property type="entry name" value="Patatin"/>
    <property type="match status" value="1"/>
</dbReference>
<proteinExistence type="predicted"/>
<dbReference type="GO" id="GO:0016042">
    <property type="term" value="P:lipid catabolic process"/>
    <property type="evidence" value="ECO:0007669"/>
    <property type="project" value="UniProtKB-UniRule"/>
</dbReference>
<accession>A0A4V1XYN9</accession>
<evidence type="ECO:0000313" key="4">
    <source>
        <dbReference type="EMBL" id="RYP83909.1"/>
    </source>
</evidence>
<dbReference type="PANTHER" id="PTHR46394">
    <property type="entry name" value="ANNEXIN"/>
    <property type="match status" value="1"/>
</dbReference>
<dbReference type="InterPro" id="IPR002641">
    <property type="entry name" value="PNPLA_dom"/>
</dbReference>
<keyword evidence="2" id="KW-0378">Hydrolase</keyword>
<dbReference type="InterPro" id="IPR052580">
    <property type="entry name" value="Lipid_Hydrolase"/>
</dbReference>
<reference evidence="4 5" key="1">
    <citation type="submission" date="2019-01" db="EMBL/GenBank/DDBJ databases">
        <title>Nocardioides guangzhouensis sp. nov., an actinobacterium isolated from soil.</title>
        <authorList>
            <person name="Fu Y."/>
            <person name="Cai Y."/>
            <person name="Lin Z."/>
            <person name="Chen P."/>
        </authorList>
    </citation>
    <scope>NUCLEOTIDE SEQUENCE [LARGE SCALE GENOMIC DNA]</scope>
    <source>
        <strain evidence="4 5">130</strain>
    </source>
</reference>
<evidence type="ECO:0000259" key="3">
    <source>
        <dbReference type="PROSITE" id="PS51635"/>
    </source>
</evidence>
<keyword evidence="2" id="KW-0442">Lipid degradation</keyword>
<dbReference type="GO" id="GO:0016787">
    <property type="term" value="F:hydrolase activity"/>
    <property type="evidence" value="ECO:0007669"/>
    <property type="project" value="UniProtKB-UniRule"/>
</dbReference>
<feature type="active site" description="Proton acceptor" evidence="2">
    <location>
        <position position="227"/>
    </location>
</feature>
<feature type="short sequence motif" description="GXGXXG" evidence="2">
    <location>
        <begin position="35"/>
        <end position="40"/>
    </location>
</feature>
<name>A0A4V1XYN9_9ACTN</name>
<dbReference type="InterPro" id="IPR016035">
    <property type="entry name" value="Acyl_Trfase/lysoPLipase"/>
</dbReference>
<evidence type="ECO:0000256" key="1">
    <source>
        <dbReference type="ARBA" id="ARBA00023098"/>
    </source>
</evidence>
<dbReference type="CDD" id="cd07207">
    <property type="entry name" value="Pat_ExoU_VipD_like"/>
    <property type="match status" value="1"/>
</dbReference>
<sequence>MAAVPGAAAPMGGGAMVDEAQASPERETADLVLEGGGVKGAGLAGAVGVLARDHDFHRVAGTSAGAIVAAFVAAGRTHDLERLTIDTDFAQFLDEGVGGRFLGPIGNGLDVMLREGMYRGRVLYHWLRENLAAAGITTWGDLRLPGATRRTPIEHRYRLVVIVSDVSRGRMLRLPWDYERLLGVAPDGMPVADAIRASASIPFFFRPWRLPVDPRLTGGRRRLVLTDGGMLSNYPIALFDDEPDHPTIGVKLSARMALSETRWQESDNPVSLARALIATMTNAHDQIHVDQPSVASRTIFVETSGVRSTDFRLDPETKRRLFDNGADAATDFLASWDYDAWRAAYAPALVA</sequence>
<dbReference type="OrthoDB" id="9770965at2"/>
<feature type="short sequence motif" description="DGA/G" evidence="2">
    <location>
        <begin position="227"/>
        <end position="229"/>
    </location>
</feature>
<feature type="domain" description="PNPLA" evidence="3">
    <location>
        <begin position="31"/>
        <end position="240"/>
    </location>
</feature>
<dbReference type="PROSITE" id="PS51635">
    <property type="entry name" value="PNPLA"/>
    <property type="match status" value="1"/>
</dbReference>
<dbReference type="Proteomes" id="UP000295198">
    <property type="component" value="Unassembled WGS sequence"/>
</dbReference>
<evidence type="ECO:0000256" key="2">
    <source>
        <dbReference type="PROSITE-ProRule" id="PRU01161"/>
    </source>
</evidence>
<keyword evidence="5" id="KW-1185">Reference proteome</keyword>
<dbReference type="AlphaFoldDB" id="A0A4V1XYN9"/>
<feature type="short sequence motif" description="GXSXG" evidence="2">
    <location>
        <begin position="61"/>
        <end position="65"/>
    </location>
</feature>